<evidence type="ECO:0000259" key="5">
    <source>
        <dbReference type="Pfam" id="PF01370"/>
    </source>
</evidence>
<evidence type="ECO:0000313" key="6">
    <source>
        <dbReference type="EMBL" id="UWP58415.1"/>
    </source>
</evidence>
<evidence type="ECO:0000256" key="1">
    <source>
        <dbReference type="ARBA" id="ARBA00001911"/>
    </source>
</evidence>
<reference evidence="6" key="1">
    <citation type="journal article" date="2022" name="Cell">
        <title>Design, construction, and in vivo augmentation of a complex gut microbiome.</title>
        <authorList>
            <person name="Cheng A.G."/>
            <person name="Ho P.Y."/>
            <person name="Aranda-Diaz A."/>
            <person name="Jain S."/>
            <person name="Yu F.B."/>
            <person name="Meng X."/>
            <person name="Wang M."/>
            <person name="Iakiviak M."/>
            <person name="Nagashima K."/>
            <person name="Zhao A."/>
            <person name="Murugkar P."/>
            <person name="Patil A."/>
            <person name="Atabakhsh K."/>
            <person name="Weakley A."/>
            <person name="Yan J."/>
            <person name="Brumbaugh A.R."/>
            <person name="Higginbottom S."/>
            <person name="Dimas A."/>
            <person name="Shiver A.L."/>
            <person name="Deutschbauer A."/>
            <person name="Neff N."/>
            <person name="Sonnenburg J.L."/>
            <person name="Huang K.C."/>
            <person name="Fischbach M.A."/>
        </authorList>
    </citation>
    <scope>NUCLEOTIDE SEQUENCE</scope>
    <source>
        <strain evidence="6">DSM 19829</strain>
    </source>
</reference>
<keyword evidence="3" id="KW-0520">NAD</keyword>
<dbReference type="RefSeq" id="WP_207637656.1">
    <property type="nucleotide sequence ID" value="NZ_CP102290.1"/>
</dbReference>
<sequence>MIEYEQYNSDVKTVSRLALPWEKLRKKELLITGATGLIGSFLIDVLMERNRAYANEINIRAAGRNPEKARSRFGDQGIVMENERAGDFGRLFFKQWDVTMPLSEDEPAYDYIIHGASNTHPRAYAGDPVGTITGNVTGLLNLMEHARKKRPQRVLLMSSVEIYGENVQAVPAFEEGDLGYIDCNTVRAGYPESKRLCESICQAYAAQYQVEFVTGRFSRVYGPTMQADDSKALAQFIRDAVNSRDIVLKSEGKQLYSYTYVADAVSALLFLLLKGRACEAYNIADPRSDLTLKELAGLLAGLAGTRVVYELPDEQERAGYSTATHAVLNAAKLKSLGWDAKFPIETGLAHTVEILKDAAGPHRDNNGEE</sequence>
<dbReference type="InterPro" id="IPR044516">
    <property type="entry name" value="UXS-like"/>
</dbReference>
<dbReference type="EMBL" id="CP102290">
    <property type="protein sequence ID" value="UWP58415.1"/>
    <property type="molecule type" value="Genomic_DNA"/>
</dbReference>
<evidence type="ECO:0000256" key="2">
    <source>
        <dbReference type="ARBA" id="ARBA00022793"/>
    </source>
</evidence>
<dbReference type="SUPFAM" id="SSF51735">
    <property type="entry name" value="NAD(P)-binding Rossmann-fold domains"/>
    <property type="match status" value="1"/>
</dbReference>
<dbReference type="InterPro" id="IPR036291">
    <property type="entry name" value="NAD(P)-bd_dom_sf"/>
</dbReference>
<keyword evidence="4" id="KW-0456">Lyase</keyword>
<accession>A0ABY5VEV7</accession>
<dbReference type="PANTHER" id="PTHR43078:SF6">
    <property type="entry name" value="UDP-GLUCURONIC ACID DECARBOXYLASE 1"/>
    <property type="match status" value="1"/>
</dbReference>
<dbReference type="Proteomes" id="UP001060164">
    <property type="component" value="Chromosome"/>
</dbReference>
<dbReference type="InterPro" id="IPR001509">
    <property type="entry name" value="Epimerase_deHydtase"/>
</dbReference>
<comment type="cofactor">
    <cofactor evidence="1">
        <name>NAD(+)</name>
        <dbReference type="ChEBI" id="CHEBI:57540"/>
    </cofactor>
</comment>
<dbReference type="Gene3D" id="3.40.50.720">
    <property type="entry name" value="NAD(P)-binding Rossmann-like Domain"/>
    <property type="match status" value="1"/>
</dbReference>
<feature type="domain" description="NAD-dependent epimerase/dehydratase" evidence="5">
    <location>
        <begin position="30"/>
        <end position="284"/>
    </location>
</feature>
<evidence type="ECO:0000256" key="3">
    <source>
        <dbReference type="ARBA" id="ARBA00023027"/>
    </source>
</evidence>
<protein>
    <submittedName>
        <fullName evidence="6">NAD-dependent epimerase/dehydratase family protein</fullName>
    </submittedName>
</protein>
<keyword evidence="2" id="KW-0210">Decarboxylase</keyword>
<organism evidence="6 7">
    <name type="scientific">Ruminococcus gauvreauii</name>
    <dbReference type="NCBI Taxonomy" id="438033"/>
    <lineage>
        <taxon>Bacteria</taxon>
        <taxon>Bacillati</taxon>
        <taxon>Bacillota</taxon>
        <taxon>Clostridia</taxon>
        <taxon>Eubacteriales</taxon>
        <taxon>Oscillospiraceae</taxon>
        <taxon>Ruminococcus</taxon>
    </lineage>
</organism>
<dbReference type="PANTHER" id="PTHR43078">
    <property type="entry name" value="UDP-GLUCURONIC ACID DECARBOXYLASE-RELATED"/>
    <property type="match status" value="1"/>
</dbReference>
<name>A0ABY5VEV7_9FIRM</name>
<gene>
    <name evidence="6" type="ORF">NQ502_13610</name>
</gene>
<evidence type="ECO:0000313" key="7">
    <source>
        <dbReference type="Proteomes" id="UP001060164"/>
    </source>
</evidence>
<proteinExistence type="predicted"/>
<evidence type="ECO:0000256" key="4">
    <source>
        <dbReference type="ARBA" id="ARBA00023239"/>
    </source>
</evidence>
<keyword evidence="7" id="KW-1185">Reference proteome</keyword>
<dbReference type="Pfam" id="PF01370">
    <property type="entry name" value="Epimerase"/>
    <property type="match status" value="1"/>
</dbReference>